<organism evidence="2 3">
    <name type="scientific">Lutzomyia longipalpis</name>
    <name type="common">Sand fly</name>
    <dbReference type="NCBI Taxonomy" id="7200"/>
    <lineage>
        <taxon>Eukaryota</taxon>
        <taxon>Metazoa</taxon>
        <taxon>Ecdysozoa</taxon>
        <taxon>Arthropoda</taxon>
        <taxon>Hexapoda</taxon>
        <taxon>Insecta</taxon>
        <taxon>Pterygota</taxon>
        <taxon>Neoptera</taxon>
        <taxon>Endopterygota</taxon>
        <taxon>Diptera</taxon>
        <taxon>Nematocera</taxon>
        <taxon>Psychodoidea</taxon>
        <taxon>Psychodidae</taxon>
        <taxon>Lutzomyia</taxon>
        <taxon>Lutzomyia</taxon>
    </lineage>
</organism>
<evidence type="ECO:0000313" key="3">
    <source>
        <dbReference type="Proteomes" id="UP000092461"/>
    </source>
</evidence>
<protein>
    <submittedName>
        <fullName evidence="2">Uncharacterized protein</fullName>
    </submittedName>
</protein>
<evidence type="ECO:0000313" key="2">
    <source>
        <dbReference type="EnsemblMetazoa" id="LLOJ002882-PA"/>
    </source>
</evidence>
<sequence length="76" mass="8792">MSTIEALTMKWTTRQTLLTITSIPWLRRKDFLSIWKRRNCSGNNHKCYPKGRKLRSRISSSEHLDGSRSVPPSSST</sequence>
<name>A0A1B0CEW2_LUTLO</name>
<keyword evidence="3" id="KW-1185">Reference proteome</keyword>
<evidence type="ECO:0000256" key="1">
    <source>
        <dbReference type="SAM" id="MobiDB-lite"/>
    </source>
</evidence>
<dbReference type="EMBL" id="AJWK01009336">
    <property type="status" value="NOT_ANNOTATED_CDS"/>
    <property type="molecule type" value="Genomic_DNA"/>
</dbReference>
<dbReference type="VEuPathDB" id="VectorBase:LLOJ002882"/>
<feature type="compositionally biased region" description="Basic residues" evidence="1">
    <location>
        <begin position="47"/>
        <end position="56"/>
    </location>
</feature>
<accession>A0A1B0CEW2</accession>
<dbReference type="AlphaFoldDB" id="A0A1B0CEW2"/>
<dbReference type="EnsemblMetazoa" id="LLOJ002882-RA">
    <property type="protein sequence ID" value="LLOJ002882-PA"/>
    <property type="gene ID" value="LLOJ002882"/>
</dbReference>
<dbReference type="Proteomes" id="UP000092461">
    <property type="component" value="Unassembled WGS sequence"/>
</dbReference>
<proteinExistence type="predicted"/>
<dbReference type="EMBL" id="AJWK01009337">
    <property type="status" value="NOT_ANNOTATED_CDS"/>
    <property type="molecule type" value="Genomic_DNA"/>
</dbReference>
<feature type="region of interest" description="Disordered" evidence="1">
    <location>
        <begin position="46"/>
        <end position="76"/>
    </location>
</feature>
<reference evidence="2" key="1">
    <citation type="submission" date="2020-05" db="UniProtKB">
        <authorList>
            <consortium name="EnsemblMetazoa"/>
        </authorList>
    </citation>
    <scope>IDENTIFICATION</scope>
    <source>
        <strain evidence="2">Jacobina</strain>
    </source>
</reference>